<reference evidence="1 2" key="1">
    <citation type="submission" date="2023-11" db="EMBL/GenBank/DDBJ databases">
        <title>Actinomadura monticuli sp. nov., isolated from volcanic ash.</title>
        <authorList>
            <person name="Lee S.D."/>
            <person name="Yang H."/>
            <person name="Kim I.S."/>
        </authorList>
    </citation>
    <scope>NUCLEOTIDE SEQUENCE [LARGE SCALE GENOMIC DNA]</scope>
    <source>
        <strain evidence="1 2">DLS-62</strain>
    </source>
</reference>
<dbReference type="Proteomes" id="UP001569963">
    <property type="component" value="Unassembled WGS sequence"/>
</dbReference>
<comment type="caution">
    <text evidence="1">The sequence shown here is derived from an EMBL/GenBank/DDBJ whole genome shotgun (WGS) entry which is preliminary data.</text>
</comment>
<evidence type="ECO:0008006" key="3">
    <source>
        <dbReference type="Google" id="ProtNLM"/>
    </source>
</evidence>
<evidence type="ECO:0000313" key="1">
    <source>
        <dbReference type="EMBL" id="MFA1537776.1"/>
    </source>
</evidence>
<proteinExistence type="predicted"/>
<name>A0ABV4Q3P5_9ACTN</name>
<dbReference type="RefSeq" id="WP_371947107.1">
    <property type="nucleotide sequence ID" value="NZ_JAXCEI010000001.1"/>
</dbReference>
<evidence type="ECO:0000313" key="2">
    <source>
        <dbReference type="Proteomes" id="UP001569963"/>
    </source>
</evidence>
<sequence>MTLSRQAVQRSVLRWRTRRRPEVAVRYLEALAADLQVDGWRLVRLYRPEEFPIPVPLLWVYVRDVGLAVSVLAIPGGAWGYHEAQRGRAAFLSECGDAGAAAEAVARVLKRRMFPGTW</sequence>
<dbReference type="EMBL" id="JAXCEI010000001">
    <property type="protein sequence ID" value="MFA1537776.1"/>
    <property type="molecule type" value="Genomic_DNA"/>
</dbReference>
<gene>
    <name evidence="1" type="ORF">SM611_02435</name>
</gene>
<protein>
    <recommendedName>
        <fullName evidence="3">DUF5753 domain-containing protein</fullName>
    </recommendedName>
</protein>
<accession>A0ABV4Q3P5</accession>
<organism evidence="1 2">
    <name type="scientific">Actinomadura monticuli</name>
    <dbReference type="NCBI Taxonomy" id="3097367"/>
    <lineage>
        <taxon>Bacteria</taxon>
        <taxon>Bacillati</taxon>
        <taxon>Actinomycetota</taxon>
        <taxon>Actinomycetes</taxon>
        <taxon>Streptosporangiales</taxon>
        <taxon>Thermomonosporaceae</taxon>
        <taxon>Actinomadura</taxon>
    </lineage>
</organism>
<keyword evidence="2" id="KW-1185">Reference proteome</keyword>